<protein>
    <submittedName>
        <fullName evidence="5">23S rRNA (Guanosine2251-2'-O)-methyltransferase</fullName>
    </submittedName>
</protein>
<dbReference type="FunFam" id="3.40.1280.10:FF:000008">
    <property type="entry name" value="Group 3 RNA methyltransferase TrmH"/>
    <property type="match status" value="1"/>
</dbReference>
<dbReference type="Gene3D" id="3.30.1330.30">
    <property type="match status" value="1"/>
</dbReference>
<dbReference type="Gene3D" id="3.40.1280.10">
    <property type="match status" value="1"/>
</dbReference>
<evidence type="ECO:0000256" key="3">
    <source>
        <dbReference type="ARBA" id="ARBA00022679"/>
    </source>
</evidence>
<dbReference type="InterPro" id="IPR029064">
    <property type="entry name" value="Ribosomal_eL30-like_sf"/>
</dbReference>
<dbReference type="RefSeq" id="WP_107728352.1">
    <property type="nucleotide sequence ID" value="NZ_PZZP01000003.1"/>
</dbReference>
<dbReference type="GO" id="GO:0008173">
    <property type="term" value="F:RNA methyltransferase activity"/>
    <property type="evidence" value="ECO:0007669"/>
    <property type="project" value="InterPro"/>
</dbReference>
<accession>A0A2T4Z1U3</accession>
<comment type="similarity">
    <text evidence="1">Belongs to the class IV-like SAM-binding methyltransferase superfamily. RNA methyltransferase TrmH family.</text>
</comment>
<dbReference type="InterPro" id="IPR001537">
    <property type="entry name" value="SpoU_MeTrfase"/>
</dbReference>
<keyword evidence="6" id="KW-1185">Reference proteome</keyword>
<feature type="domain" description="RNA 2-O ribose methyltransferase substrate binding" evidence="4">
    <location>
        <begin position="5"/>
        <end position="82"/>
    </location>
</feature>
<dbReference type="OrthoDB" id="9794400at2"/>
<name>A0A2T4Z1U3_9BACL</name>
<keyword evidence="2 5" id="KW-0489">Methyltransferase</keyword>
<dbReference type="InterPro" id="IPR029026">
    <property type="entry name" value="tRNA_m1G_MTases_N"/>
</dbReference>
<evidence type="ECO:0000259" key="4">
    <source>
        <dbReference type="SMART" id="SM00967"/>
    </source>
</evidence>
<dbReference type="AlphaFoldDB" id="A0A2T4Z1U3"/>
<evidence type="ECO:0000313" key="5">
    <source>
        <dbReference type="EMBL" id="PTM54718.1"/>
    </source>
</evidence>
<dbReference type="Proteomes" id="UP000241639">
    <property type="component" value="Unassembled WGS sequence"/>
</dbReference>
<dbReference type="Pfam" id="PF00588">
    <property type="entry name" value="SpoU_methylase"/>
    <property type="match status" value="1"/>
</dbReference>
<dbReference type="PANTHER" id="PTHR46429">
    <property type="entry name" value="23S RRNA (GUANOSINE-2'-O-)-METHYLTRANSFERASE RLMB"/>
    <property type="match status" value="1"/>
</dbReference>
<dbReference type="InterPro" id="IPR029028">
    <property type="entry name" value="Alpha/beta_knot_MTases"/>
</dbReference>
<organism evidence="5 6">
    <name type="scientific">Desmospora activa DSM 45169</name>
    <dbReference type="NCBI Taxonomy" id="1121389"/>
    <lineage>
        <taxon>Bacteria</taxon>
        <taxon>Bacillati</taxon>
        <taxon>Bacillota</taxon>
        <taxon>Bacilli</taxon>
        <taxon>Bacillales</taxon>
        <taxon>Thermoactinomycetaceae</taxon>
        <taxon>Desmospora</taxon>
    </lineage>
</organism>
<dbReference type="GO" id="GO:0003723">
    <property type="term" value="F:RNA binding"/>
    <property type="evidence" value="ECO:0007669"/>
    <property type="project" value="InterPro"/>
</dbReference>
<dbReference type="CDD" id="cd18103">
    <property type="entry name" value="SpoU-like_RlmB"/>
    <property type="match status" value="1"/>
</dbReference>
<dbReference type="NCBIfam" id="TIGR00186">
    <property type="entry name" value="rRNA_methyl_3"/>
    <property type="match status" value="1"/>
</dbReference>
<dbReference type="SUPFAM" id="SSF55315">
    <property type="entry name" value="L30e-like"/>
    <property type="match status" value="1"/>
</dbReference>
<dbReference type="SMART" id="SM00967">
    <property type="entry name" value="SpoU_sub_bind"/>
    <property type="match status" value="1"/>
</dbReference>
<sequence>MEHEWVMGRQPVREALTAGRQTEKLLLAEGAHKGKGGLGSLLELAAEKRVPVQTVPRRKLDRLAQGGNHQGVMAQVASYTYAEVEDLFRRAEAQGEAPFLLLLDGIEDPHNLGSILRTADAAGVHGIVIPSRRAVGLTPVVAKTSAGAIEHVPVARVTNLNRLAADLKERGVWLVGTDAAASESFAAVDYSLPVALVIGNEGKGISRVLKERCDFLVRLPMKGRVPSLNASVAAALLMYEVMRGRESGQV</sequence>
<comment type="caution">
    <text evidence="5">The sequence shown here is derived from an EMBL/GenBank/DDBJ whole genome shotgun (WGS) entry which is preliminary data.</text>
</comment>
<dbReference type="InterPro" id="IPR013123">
    <property type="entry name" value="SpoU_subst-bd"/>
</dbReference>
<evidence type="ECO:0000256" key="1">
    <source>
        <dbReference type="ARBA" id="ARBA00007228"/>
    </source>
</evidence>
<proteinExistence type="inferred from homology"/>
<dbReference type="GO" id="GO:0032259">
    <property type="term" value="P:methylation"/>
    <property type="evidence" value="ECO:0007669"/>
    <property type="project" value="UniProtKB-KW"/>
</dbReference>
<dbReference type="PANTHER" id="PTHR46429:SF1">
    <property type="entry name" value="23S RRNA (GUANOSINE-2'-O-)-METHYLTRANSFERASE RLMB"/>
    <property type="match status" value="1"/>
</dbReference>
<dbReference type="EMBL" id="PZZP01000003">
    <property type="protein sequence ID" value="PTM54718.1"/>
    <property type="molecule type" value="Genomic_DNA"/>
</dbReference>
<evidence type="ECO:0000256" key="2">
    <source>
        <dbReference type="ARBA" id="ARBA00022603"/>
    </source>
</evidence>
<dbReference type="Pfam" id="PF08032">
    <property type="entry name" value="SpoU_sub_bind"/>
    <property type="match status" value="1"/>
</dbReference>
<dbReference type="GO" id="GO:0005829">
    <property type="term" value="C:cytosol"/>
    <property type="evidence" value="ECO:0007669"/>
    <property type="project" value="TreeGrafter"/>
</dbReference>
<reference evidence="5 6" key="1">
    <citation type="submission" date="2018-04" db="EMBL/GenBank/DDBJ databases">
        <title>Genomic Encyclopedia of Archaeal and Bacterial Type Strains, Phase II (KMG-II): from individual species to whole genera.</title>
        <authorList>
            <person name="Goeker M."/>
        </authorList>
    </citation>
    <scope>NUCLEOTIDE SEQUENCE [LARGE SCALE GENOMIC DNA]</scope>
    <source>
        <strain evidence="5 6">DSM 45169</strain>
    </source>
</reference>
<dbReference type="GO" id="GO:0006396">
    <property type="term" value="P:RNA processing"/>
    <property type="evidence" value="ECO:0007669"/>
    <property type="project" value="InterPro"/>
</dbReference>
<keyword evidence="3 5" id="KW-0808">Transferase</keyword>
<dbReference type="SUPFAM" id="SSF75217">
    <property type="entry name" value="alpha/beta knot"/>
    <property type="match status" value="1"/>
</dbReference>
<dbReference type="InterPro" id="IPR004441">
    <property type="entry name" value="rRNA_MeTrfase_TrmH"/>
</dbReference>
<evidence type="ECO:0000313" key="6">
    <source>
        <dbReference type="Proteomes" id="UP000241639"/>
    </source>
</evidence>
<gene>
    <name evidence="5" type="ORF">C8J48_3370</name>
</gene>